<dbReference type="InterPro" id="IPR036390">
    <property type="entry name" value="WH_DNA-bd_sf"/>
</dbReference>
<dbReference type="GO" id="GO:0009294">
    <property type="term" value="P:DNA-mediated transformation"/>
    <property type="evidence" value="ECO:0007669"/>
    <property type="project" value="InterPro"/>
</dbReference>
<accession>A0A5C1YLP8</accession>
<dbReference type="Gene3D" id="1.10.10.10">
    <property type="entry name" value="Winged helix-like DNA-binding domain superfamily/Winged helix DNA-binding domain"/>
    <property type="match status" value="1"/>
</dbReference>
<dbReference type="Proteomes" id="UP000324678">
    <property type="component" value="Chromosome"/>
</dbReference>
<dbReference type="Pfam" id="PF02481">
    <property type="entry name" value="DNA_processg_A"/>
    <property type="match status" value="1"/>
</dbReference>
<proteinExistence type="inferred from homology"/>
<dbReference type="AlphaFoldDB" id="A0A5C1YLP8"/>
<dbReference type="SUPFAM" id="SSF46785">
    <property type="entry name" value="Winged helix' DNA-binding domain"/>
    <property type="match status" value="1"/>
</dbReference>
<dbReference type="InterPro" id="IPR057666">
    <property type="entry name" value="DrpA_SLOG"/>
</dbReference>
<dbReference type="OrthoDB" id="9785707at2"/>
<evidence type="ECO:0000259" key="4">
    <source>
        <dbReference type="Pfam" id="PF17782"/>
    </source>
</evidence>
<dbReference type="InterPro" id="IPR041614">
    <property type="entry name" value="DprA_WH"/>
</dbReference>
<dbReference type="PANTHER" id="PTHR43022:SF1">
    <property type="entry name" value="PROTEIN SMF"/>
    <property type="match status" value="1"/>
</dbReference>
<dbReference type="EMBL" id="CP043505">
    <property type="protein sequence ID" value="QEO15752.1"/>
    <property type="molecule type" value="Genomic_DNA"/>
</dbReference>
<feature type="region of interest" description="Disordered" evidence="2">
    <location>
        <begin position="1"/>
        <end position="26"/>
    </location>
</feature>
<feature type="compositionally biased region" description="Basic residues" evidence="2">
    <location>
        <begin position="1"/>
        <end position="20"/>
    </location>
</feature>
<evidence type="ECO:0000313" key="5">
    <source>
        <dbReference type="EMBL" id="QEO15752.1"/>
    </source>
</evidence>
<dbReference type="InterPro" id="IPR003488">
    <property type="entry name" value="DprA"/>
</dbReference>
<dbReference type="KEGG" id="ail:FLP10_15965"/>
<evidence type="ECO:0000256" key="1">
    <source>
        <dbReference type="ARBA" id="ARBA00006525"/>
    </source>
</evidence>
<dbReference type="InterPro" id="IPR036388">
    <property type="entry name" value="WH-like_DNA-bd_sf"/>
</dbReference>
<evidence type="ECO:0000313" key="6">
    <source>
        <dbReference type="Proteomes" id="UP000324678"/>
    </source>
</evidence>
<organism evidence="5 6">
    <name type="scientific">Agromyces intestinalis</name>
    <dbReference type="NCBI Taxonomy" id="2592652"/>
    <lineage>
        <taxon>Bacteria</taxon>
        <taxon>Bacillati</taxon>
        <taxon>Actinomycetota</taxon>
        <taxon>Actinomycetes</taxon>
        <taxon>Micrococcales</taxon>
        <taxon>Microbacteriaceae</taxon>
        <taxon>Agromyces</taxon>
    </lineage>
</organism>
<name>A0A5C1YLP8_9MICO</name>
<dbReference type="PANTHER" id="PTHR43022">
    <property type="entry name" value="PROTEIN SMF"/>
    <property type="match status" value="1"/>
</dbReference>
<keyword evidence="6" id="KW-1185">Reference proteome</keyword>
<evidence type="ECO:0000256" key="2">
    <source>
        <dbReference type="SAM" id="MobiDB-lite"/>
    </source>
</evidence>
<gene>
    <name evidence="5" type="primary">dprA</name>
    <name evidence="5" type="ORF">FLP10_15965</name>
</gene>
<feature type="domain" description="Smf/DprA SLOG" evidence="3">
    <location>
        <begin position="143"/>
        <end position="353"/>
    </location>
</feature>
<reference evidence="5 6" key="1">
    <citation type="submission" date="2019-09" db="EMBL/GenBank/DDBJ databases">
        <title>Genome sequencing of strain KACC 19306.</title>
        <authorList>
            <person name="Heo J."/>
            <person name="Kim S.-J."/>
            <person name="Kim J.-S."/>
            <person name="Hong S.-B."/>
            <person name="Kwon S.-W."/>
        </authorList>
    </citation>
    <scope>NUCLEOTIDE SEQUENCE [LARGE SCALE GENOMIC DNA]</scope>
    <source>
        <strain evidence="5 6">KACC 19306</strain>
    </source>
</reference>
<sequence>MDFGRPRGRWAARRRPRRRGALPAQGGSAVNGFDALFARAGDALVAVGRSSDDPEGFARTLLGTLAEPGDGVMGRAIAHVGAVATAQTLLGRPDPAALAAILPPEAAAAPKTVADALERWMPRLDPDAYLRSLAQATRVGARLLLPDDRHWPVGVDDLGVHVPIALWVRGRTSAVAPMTPSIALVGARAATGYGEHMAIEAAAGLVDRGFTIVSGGAYGIDGMAHRSALRSDGDTVAFLAGGIDRFYPLGHEDLLTRIVQTGAVLSEVPCGSAPTKWRFLQRNRLIAAASGATVVIEAGRRSGSLNTANHAAELGRPVGAVPGPVTSPASAGCHRLLRESDAVCVVDADQMAELAGGAGGFGAVALFDDPTEAAPRARGVHPDTVRVLDALSSRAPRTLDDVARRAGVEPRRVMAVLGALEAEGRVARHPSGWVARRLAG</sequence>
<evidence type="ECO:0000259" key="3">
    <source>
        <dbReference type="Pfam" id="PF02481"/>
    </source>
</evidence>
<dbReference type="SUPFAM" id="SSF102405">
    <property type="entry name" value="MCP/YpsA-like"/>
    <property type="match status" value="1"/>
</dbReference>
<feature type="domain" description="DprA winged helix" evidence="4">
    <location>
        <begin position="372"/>
        <end position="432"/>
    </location>
</feature>
<comment type="similarity">
    <text evidence="1">Belongs to the DprA/Smf family.</text>
</comment>
<dbReference type="Gene3D" id="3.40.50.450">
    <property type="match status" value="1"/>
</dbReference>
<dbReference type="NCBIfam" id="TIGR00732">
    <property type="entry name" value="dprA"/>
    <property type="match status" value="1"/>
</dbReference>
<dbReference type="Pfam" id="PF17782">
    <property type="entry name" value="WHD_DprA"/>
    <property type="match status" value="1"/>
</dbReference>
<protein>
    <submittedName>
        <fullName evidence="5">DNA-protecting protein DprA</fullName>
    </submittedName>
</protein>